<feature type="region of interest" description="Disordered" evidence="1">
    <location>
        <begin position="36"/>
        <end position="133"/>
    </location>
</feature>
<dbReference type="AlphaFoldDB" id="A6G1S9"/>
<feature type="compositionally biased region" description="Acidic residues" evidence="1">
    <location>
        <begin position="37"/>
        <end position="72"/>
    </location>
</feature>
<name>A6G1S9_9BACT</name>
<dbReference type="EMBL" id="ABCS01000013">
    <property type="protein sequence ID" value="EDM80119.1"/>
    <property type="molecule type" value="Genomic_DNA"/>
</dbReference>
<comment type="caution">
    <text evidence="2">The sequence shown here is derived from an EMBL/GenBank/DDBJ whole genome shotgun (WGS) entry which is preliminary data.</text>
</comment>
<evidence type="ECO:0000313" key="2">
    <source>
        <dbReference type="EMBL" id="EDM80119.1"/>
    </source>
</evidence>
<keyword evidence="3" id="KW-1185">Reference proteome</keyword>
<gene>
    <name evidence="2" type="ORF">PPSIR1_35752</name>
</gene>
<evidence type="ECO:0000256" key="1">
    <source>
        <dbReference type="SAM" id="MobiDB-lite"/>
    </source>
</evidence>
<feature type="compositionally biased region" description="Acidic residues" evidence="1">
    <location>
        <begin position="97"/>
        <end position="123"/>
    </location>
</feature>
<dbReference type="STRING" id="391625.PPSIR1_35752"/>
<organism evidence="2 3">
    <name type="scientific">Plesiocystis pacifica SIR-1</name>
    <dbReference type="NCBI Taxonomy" id="391625"/>
    <lineage>
        <taxon>Bacteria</taxon>
        <taxon>Pseudomonadati</taxon>
        <taxon>Myxococcota</taxon>
        <taxon>Polyangia</taxon>
        <taxon>Nannocystales</taxon>
        <taxon>Nannocystaceae</taxon>
        <taxon>Plesiocystis</taxon>
    </lineage>
</organism>
<dbReference type="Proteomes" id="UP000005801">
    <property type="component" value="Unassembled WGS sequence"/>
</dbReference>
<accession>A6G1S9</accession>
<dbReference type="RefSeq" id="WP_006970678.1">
    <property type="nucleotide sequence ID" value="NZ_ABCS01000013.1"/>
</dbReference>
<protein>
    <submittedName>
        <fullName evidence="2">Uncharacterized protein</fullName>
    </submittedName>
</protein>
<reference evidence="2 3" key="1">
    <citation type="submission" date="2007-06" db="EMBL/GenBank/DDBJ databases">
        <authorList>
            <person name="Shimkets L."/>
            <person name="Ferriera S."/>
            <person name="Johnson J."/>
            <person name="Kravitz S."/>
            <person name="Beeson K."/>
            <person name="Sutton G."/>
            <person name="Rogers Y.-H."/>
            <person name="Friedman R."/>
            <person name="Frazier M."/>
            <person name="Venter J.C."/>
        </authorList>
    </citation>
    <scope>NUCLEOTIDE SEQUENCE [LARGE SCALE GENOMIC DNA]</scope>
    <source>
        <strain evidence="2 3">SIR-1</strain>
    </source>
</reference>
<evidence type="ECO:0000313" key="3">
    <source>
        <dbReference type="Proteomes" id="UP000005801"/>
    </source>
</evidence>
<sequence>MTIHHAPRTSLRPSTCLLAVLGTLSLGCINIGIVPDDIGDSGTEEFGGDDADESDDEAGEDGTTGEEGETGTDGESSSDTTEDGMDDTAGDTTSGEETTDEGTTDTSDTTDGDTDTETGEETSTETGSSPCEGVEELALDTPEMLSLDGPSLDMGTCGGGMAEHIFSFTAPETAEFEFEVTGIDFEPVLYARSECETGELECAAGSVLVVALDAGDGVYIFVDSESNGTMGEITVTQLP</sequence>
<feature type="compositionally biased region" description="Acidic residues" evidence="1">
    <location>
        <begin position="80"/>
        <end position="89"/>
    </location>
</feature>
<proteinExistence type="predicted"/>